<organism evidence="8 9">
    <name type="scientific">Armillaria gallica</name>
    <name type="common">Bulbous honey fungus</name>
    <name type="synonym">Armillaria bulbosa</name>
    <dbReference type="NCBI Taxonomy" id="47427"/>
    <lineage>
        <taxon>Eukaryota</taxon>
        <taxon>Fungi</taxon>
        <taxon>Dikarya</taxon>
        <taxon>Basidiomycota</taxon>
        <taxon>Agaricomycotina</taxon>
        <taxon>Agaricomycetes</taxon>
        <taxon>Agaricomycetidae</taxon>
        <taxon>Agaricales</taxon>
        <taxon>Marasmiineae</taxon>
        <taxon>Physalacriaceae</taxon>
        <taxon>Armillaria</taxon>
    </lineage>
</organism>
<dbReference type="InterPro" id="IPR018957">
    <property type="entry name" value="Znf_C3HC4_RING-type"/>
</dbReference>
<protein>
    <recommendedName>
        <fullName evidence="7">RING-type domain-containing protein</fullName>
    </recommendedName>
</protein>
<keyword evidence="9" id="KW-1185">Reference proteome</keyword>
<dbReference type="Pfam" id="PF00097">
    <property type="entry name" value="zf-C3HC4"/>
    <property type="match status" value="1"/>
</dbReference>
<keyword evidence="3" id="KW-0862">Zinc</keyword>
<dbReference type="InterPro" id="IPR013083">
    <property type="entry name" value="Znf_RING/FYVE/PHD"/>
</dbReference>
<dbReference type="AlphaFoldDB" id="A0A2H3E5E3"/>
<proteinExistence type="predicted"/>
<sequence>MSSLLRQPPAATTELASENDGIALVGLAFRALVQVRVDLSSALQRHNGLYQENQDLVHCLDELECMFNDLWHRGKIAERAHQRLDSVLQVKLQCPHCHHIMWMPYQIQCGHSVCSACCTAWFQEQDTAFERQHPGYNSRAPVPLPSLYYHLATVGHAELWEIAVLFFLLLHPPMTRPRYTCPCCARELTIPPFENRPLRNLIYAWAQLRGHPTPPTVLRDDRGPPVSDGDMSVDSDSDHCGVASWGGARTNEIATVIYDDLKDVPYLSAIHPMNSLSSIFFRRSVGISSDASDASSQATRLKEMLAAGWSAICDRVCHHRDIQRRYQEDISFLQVELHRASERVAILEWRLQMQIAYMRSLSRRRRNAARHAGRAEDQLKHVEKQQAHDEDLFNAQWEENSSLRFRLARLQLWEVLTDGGDDHQARLGEESLLCEFCFGTLCHTLALQECGHSFCGPCLWLWFQREVESHPDVLRQPTCPECRVPVFFYPTINYRLQTAASQLSRVYPQSDCEGGLAHELGYRGPTSWAMFDRRLRNLVPNI</sequence>
<dbReference type="EMBL" id="KZ293645">
    <property type="protein sequence ID" value="PBL01561.1"/>
    <property type="molecule type" value="Genomic_DNA"/>
</dbReference>
<reference evidence="9" key="1">
    <citation type="journal article" date="2017" name="Nat. Ecol. Evol.">
        <title>Genome expansion and lineage-specific genetic innovations in the forest pathogenic fungi Armillaria.</title>
        <authorList>
            <person name="Sipos G."/>
            <person name="Prasanna A.N."/>
            <person name="Walter M.C."/>
            <person name="O'Connor E."/>
            <person name="Balint B."/>
            <person name="Krizsan K."/>
            <person name="Kiss B."/>
            <person name="Hess J."/>
            <person name="Varga T."/>
            <person name="Slot J."/>
            <person name="Riley R."/>
            <person name="Boka B."/>
            <person name="Rigling D."/>
            <person name="Barry K."/>
            <person name="Lee J."/>
            <person name="Mihaltcheva S."/>
            <person name="LaButti K."/>
            <person name="Lipzen A."/>
            <person name="Waldron R."/>
            <person name="Moloney N.M."/>
            <person name="Sperisen C."/>
            <person name="Kredics L."/>
            <person name="Vagvoelgyi C."/>
            <person name="Patrignani A."/>
            <person name="Fitzpatrick D."/>
            <person name="Nagy I."/>
            <person name="Doyle S."/>
            <person name="Anderson J.B."/>
            <person name="Grigoriev I.V."/>
            <person name="Gueldener U."/>
            <person name="Muensterkoetter M."/>
            <person name="Nagy L.G."/>
        </authorList>
    </citation>
    <scope>NUCLEOTIDE SEQUENCE [LARGE SCALE GENOMIC DNA]</scope>
    <source>
        <strain evidence="9">Ar21-2</strain>
    </source>
</reference>
<dbReference type="InParanoid" id="A0A2H3E5E3"/>
<dbReference type="PROSITE" id="PS00518">
    <property type="entry name" value="ZF_RING_1"/>
    <property type="match status" value="1"/>
</dbReference>
<evidence type="ECO:0000313" key="8">
    <source>
        <dbReference type="EMBL" id="PBL01561.1"/>
    </source>
</evidence>
<dbReference type="PROSITE" id="PS50089">
    <property type="entry name" value="ZF_RING_2"/>
    <property type="match status" value="1"/>
</dbReference>
<name>A0A2H3E5E3_ARMGA</name>
<dbReference type="GO" id="GO:0061630">
    <property type="term" value="F:ubiquitin protein ligase activity"/>
    <property type="evidence" value="ECO:0007669"/>
    <property type="project" value="InterPro"/>
</dbReference>
<dbReference type="InterPro" id="IPR017907">
    <property type="entry name" value="Znf_RING_CS"/>
</dbReference>
<dbReference type="GO" id="GO:0006513">
    <property type="term" value="P:protein monoubiquitination"/>
    <property type="evidence" value="ECO:0007669"/>
    <property type="project" value="InterPro"/>
</dbReference>
<evidence type="ECO:0000256" key="6">
    <source>
        <dbReference type="SAM" id="MobiDB-lite"/>
    </source>
</evidence>
<dbReference type="GO" id="GO:0006301">
    <property type="term" value="P:DNA damage tolerance"/>
    <property type="evidence" value="ECO:0007669"/>
    <property type="project" value="InterPro"/>
</dbReference>
<dbReference type="GO" id="GO:0008270">
    <property type="term" value="F:zinc ion binding"/>
    <property type="evidence" value="ECO:0007669"/>
    <property type="project" value="UniProtKB-KW"/>
</dbReference>
<dbReference type="PANTHER" id="PTHR14134">
    <property type="entry name" value="E3 UBIQUITIN-PROTEIN LIGASE RAD18"/>
    <property type="match status" value="1"/>
</dbReference>
<evidence type="ECO:0000313" key="9">
    <source>
        <dbReference type="Proteomes" id="UP000217790"/>
    </source>
</evidence>
<evidence type="ECO:0000256" key="4">
    <source>
        <dbReference type="PROSITE-ProRule" id="PRU00175"/>
    </source>
</evidence>
<feature type="domain" description="RING-type" evidence="7">
    <location>
        <begin position="434"/>
        <end position="483"/>
    </location>
</feature>
<dbReference type="GO" id="GO:0003697">
    <property type="term" value="F:single-stranded DNA binding"/>
    <property type="evidence" value="ECO:0007669"/>
    <property type="project" value="InterPro"/>
</dbReference>
<dbReference type="InterPro" id="IPR001841">
    <property type="entry name" value="Znf_RING"/>
</dbReference>
<dbReference type="OrthoDB" id="3034120at2759"/>
<feature type="coiled-coil region" evidence="5">
    <location>
        <begin position="323"/>
        <end position="385"/>
    </location>
</feature>
<dbReference type="Proteomes" id="UP000217790">
    <property type="component" value="Unassembled WGS sequence"/>
</dbReference>
<dbReference type="SMART" id="SM00184">
    <property type="entry name" value="RING"/>
    <property type="match status" value="2"/>
</dbReference>
<keyword evidence="5" id="KW-0175">Coiled coil</keyword>
<evidence type="ECO:0000256" key="2">
    <source>
        <dbReference type="ARBA" id="ARBA00022771"/>
    </source>
</evidence>
<accession>A0A2H3E5E3</accession>
<evidence type="ECO:0000256" key="3">
    <source>
        <dbReference type="ARBA" id="ARBA00022833"/>
    </source>
</evidence>
<evidence type="ECO:0000259" key="7">
    <source>
        <dbReference type="PROSITE" id="PS50089"/>
    </source>
</evidence>
<gene>
    <name evidence="8" type="ORF">ARMGADRAFT_1071105</name>
</gene>
<keyword evidence="2 4" id="KW-0863">Zinc-finger</keyword>
<dbReference type="InterPro" id="IPR039577">
    <property type="entry name" value="Rad18"/>
</dbReference>
<dbReference type="PANTHER" id="PTHR14134:SF4">
    <property type="entry name" value="PROTEIN NCA1"/>
    <property type="match status" value="1"/>
</dbReference>
<dbReference type="STRING" id="47427.A0A2H3E5E3"/>
<evidence type="ECO:0000256" key="1">
    <source>
        <dbReference type="ARBA" id="ARBA00022723"/>
    </source>
</evidence>
<feature type="region of interest" description="Disordered" evidence="6">
    <location>
        <begin position="214"/>
        <end position="235"/>
    </location>
</feature>
<evidence type="ECO:0000256" key="5">
    <source>
        <dbReference type="SAM" id="Coils"/>
    </source>
</evidence>
<dbReference type="Gene3D" id="3.30.40.10">
    <property type="entry name" value="Zinc/RING finger domain, C3HC4 (zinc finger)"/>
    <property type="match status" value="2"/>
</dbReference>
<keyword evidence="1" id="KW-0479">Metal-binding</keyword>
<dbReference type="SUPFAM" id="SSF57850">
    <property type="entry name" value="RING/U-box"/>
    <property type="match status" value="2"/>
</dbReference>